<dbReference type="AlphaFoldDB" id="A0A2T0LH74"/>
<keyword evidence="5" id="KW-1185">Reference proteome</keyword>
<accession>A0A2T0LH74</accession>
<protein>
    <submittedName>
        <fullName evidence="4">Prepilin-type N-terminal cleavage/methylation domain-containing protein</fullName>
    </submittedName>
</protein>
<feature type="transmembrane region" description="Helical" evidence="3">
    <location>
        <begin position="13"/>
        <end position="34"/>
    </location>
</feature>
<proteinExistence type="predicted"/>
<dbReference type="EMBL" id="PVNE01000005">
    <property type="protein sequence ID" value="PRX41694.1"/>
    <property type="molecule type" value="Genomic_DNA"/>
</dbReference>
<dbReference type="RefSeq" id="WP_106344421.1">
    <property type="nucleotide sequence ID" value="NZ_PVNE01000005.1"/>
</dbReference>
<keyword evidence="3" id="KW-0812">Transmembrane</keyword>
<dbReference type="NCBIfam" id="TIGR02532">
    <property type="entry name" value="IV_pilin_GFxxxE"/>
    <property type="match status" value="1"/>
</dbReference>
<evidence type="ECO:0000313" key="4">
    <source>
        <dbReference type="EMBL" id="PRX41694.1"/>
    </source>
</evidence>
<sequence length="123" mass="14310">MTRDERGFTLVEILTALMVLGVITAVAIPVFMEWRGAQHLASQRFEAQLFLQERMERLQRDPDLHSTRGAEERRGEAAKGTVYRIAWKKEFRGHLLRTDVMVAWKDAQGIDREMRLRGLQFVP</sequence>
<dbReference type="Gene3D" id="3.30.700.10">
    <property type="entry name" value="Glycoprotein, Type 4 Pilin"/>
    <property type="match status" value="1"/>
</dbReference>
<evidence type="ECO:0000313" key="5">
    <source>
        <dbReference type="Proteomes" id="UP000237797"/>
    </source>
</evidence>
<dbReference type="InterPro" id="IPR012902">
    <property type="entry name" value="N_methyl_site"/>
</dbReference>
<evidence type="ECO:0000256" key="1">
    <source>
        <dbReference type="ARBA" id="ARBA00004241"/>
    </source>
</evidence>
<name>A0A2T0LH74_9BACL</name>
<dbReference type="GO" id="GO:0009986">
    <property type="term" value="C:cell surface"/>
    <property type="evidence" value="ECO:0007669"/>
    <property type="project" value="UniProtKB-SubCell"/>
</dbReference>
<organism evidence="4 5">
    <name type="scientific">Planifilum fimeticola</name>
    <dbReference type="NCBI Taxonomy" id="201975"/>
    <lineage>
        <taxon>Bacteria</taxon>
        <taxon>Bacillati</taxon>
        <taxon>Bacillota</taxon>
        <taxon>Bacilli</taxon>
        <taxon>Bacillales</taxon>
        <taxon>Thermoactinomycetaceae</taxon>
        <taxon>Planifilum</taxon>
    </lineage>
</organism>
<dbReference type="InterPro" id="IPR045584">
    <property type="entry name" value="Pilin-like"/>
</dbReference>
<comment type="subcellular location">
    <subcellularLocation>
        <location evidence="1">Cell surface</location>
    </subcellularLocation>
</comment>
<dbReference type="Proteomes" id="UP000237797">
    <property type="component" value="Unassembled WGS sequence"/>
</dbReference>
<comment type="caution">
    <text evidence="4">The sequence shown here is derived from an EMBL/GenBank/DDBJ whole genome shotgun (WGS) entry which is preliminary data.</text>
</comment>
<keyword evidence="3" id="KW-1133">Transmembrane helix</keyword>
<evidence type="ECO:0000256" key="3">
    <source>
        <dbReference type="SAM" id="Phobius"/>
    </source>
</evidence>
<dbReference type="GO" id="GO:0030420">
    <property type="term" value="P:establishment of competence for transformation"/>
    <property type="evidence" value="ECO:0007669"/>
    <property type="project" value="UniProtKB-KW"/>
</dbReference>
<dbReference type="OrthoDB" id="2988883at2"/>
<evidence type="ECO:0000256" key="2">
    <source>
        <dbReference type="ARBA" id="ARBA00023287"/>
    </source>
</evidence>
<dbReference type="Pfam" id="PF07963">
    <property type="entry name" value="N_methyl"/>
    <property type="match status" value="1"/>
</dbReference>
<gene>
    <name evidence="4" type="ORF">CLV97_105125</name>
</gene>
<dbReference type="SUPFAM" id="SSF54523">
    <property type="entry name" value="Pili subunits"/>
    <property type="match status" value="1"/>
</dbReference>
<dbReference type="PROSITE" id="PS00409">
    <property type="entry name" value="PROKAR_NTER_METHYL"/>
    <property type="match status" value="1"/>
</dbReference>
<reference evidence="4 5" key="1">
    <citation type="submission" date="2018-03" db="EMBL/GenBank/DDBJ databases">
        <title>Genomic Encyclopedia of Archaeal and Bacterial Type Strains, Phase II (KMG-II): from individual species to whole genera.</title>
        <authorList>
            <person name="Goeker M."/>
        </authorList>
    </citation>
    <scope>NUCLEOTIDE SEQUENCE [LARGE SCALE GENOMIC DNA]</scope>
    <source>
        <strain evidence="4 5">DSM 44946</strain>
    </source>
</reference>
<keyword evidence="3" id="KW-0472">Membrane</keyword>
<keyword evidence="2" id="KW-0178">Competence</keyword>